<evidence type="ECO:0000313" key="10">
    <source>
        <dbReference type="Proteomes" id="UP000784128"/>
    </source>
</evidence>
<dbReference type="InterPro" id="IPR051673">
    <property type="entry name" value="SSDNA_exonuclease_RecJ"/>
</dbReference>
<protein>
    <recommendedName>
        <fullName evidence="2">Single-stranded-DNA-specific exonuclease RecJ</fullName>
    </recommendedName>
</protein>
<dbReference type="EMBL" id="JAHDYS010000006">
    <property type="protein sequence ID" value="MBT1071729.1"/>
    <property type="molecule type" value="Genomic_DNA"/>
</dbReference>
<keyword evidence="10" id="KW-1185">Reference proteome</keyword>
<dbReference type="InterPro" id="IPR001667">
    <property type="entry name" value="DDH_dom"/>
</dbReference>
<evidence type="ECO:0000259" key="8">
    <source>
        <dbReference type="Pfam" id="PF17768"/>
    </source>
</evidence>
<accession>A0ABS5U7T0</accession>
<evidence type="ECO:0000259" key="7">
    <source>
        <dbReference type="Pfam" id="PF02272"/>
    </source>
</evidence>
<evidence type="ECO:0000256" key="2">
    <source>
        <dbReference type="ARBA" id="ARBA00019841"/>
    </source>
</evidence>
<dbReference type="RefSeq" id="WP_214297812.1">
    <property type="nucleotide sequence ID" value="NZ_JAHDYS010000006.1"/>
</dbReference>
<dbReference type="InterPro" id="IPR041122">
    <property type="entry name" value="RecJ_OB"/>
</dbReference>
<name>A0ABS5U7T0_9BACT</name>
<reference evidence="9 10" key="1">
    <citation type="submission" date="2021-05" db="EMBL/GenBank/DDBJ databases">
        <title>The draft genome of Geobacter chapellei DSM 13688.</title>
        <authorList>
            <person name="Xu Z."/>
            <person name="Masuda Y."/>
            <person name="Itoh H."/>
            <person name="Senoo K."/>
        </authorList>
    </citation>
    <scope>NUCLEOTIDE SEQUENCE [LARGE SCALE GENOMIC DNA]</scope>
    <source>
        <strain evidence="9 10">DSM 13688</strain>
    </source>
</reference>
<evidence type="ECO:0000313" key="9">
    <source>
        <dbReference type="EMBL" id="MBT1071729.1"/>
    </source>
</evidence>
<gene>
    <name evidence="9" type="primary">recJ</name>
    <name evidence="9" type="ORF">KJB30_08040</name>
</gene>
<dbReference type="PANTHER" id="PTHR30255:SF2">
    <property type="entry name" value="SINGLE-STRANDED-DNA-SPECIFIC EXONUCLEASE RECJ"/>
    <property type="match status" value="1"/>
</dbReference>
<evidence type="ECO:0000256" key="4">
    <source>
        <dbReference type="ARBA" id="ARBA00022801"/>
    </source>
</evidence>
<keyword evidence="4" id="KW-0378">Hydrolase</keyword>
<organism evidence="9 10">
    <name type="scientific">Pelotalea chapellei</name>
    <dbReference type="NCBI Taxonomy" id="44671"/>
    <lineage>
        <taxon>Bacteria</taxon>
        <taxon>Pseudomonadati</taxon>
        <taxon>Thermodesulfobacteriota</taxon>
        <taxon>Desulfuromonadia</taxon>
        <taxon>Geobacterales</taxon>
        <taxon>Geobacteraceae</taxon>
        <taxon>Pelotalea</taxon>
    </lineage>
</organism>
<evidence type="ECO:0000256" key="5">
    <source>
        <dbReference type="ARBA" id="ARBA00022839"/>
    </source>
</evidence>
<dbReference type="Gene3D" id="2.40.50.460">
    <property type="match status" value="1"/>
</dbReference>
<dbReference type="Pfam" id="PF17768">
    <property type="entry name" value="RecJ_OB"/>
    <property type="match status" value="1"/>
</dbReference>
<dbReference type="Pfam" id="PF02272">
    <property type="entry name" value="DHHA1"/>
    <property type="match status" value="1"/>
</dbReference>
<feature type="domain" description="DDH" evidence="6">
    <location>
        <begin position="79"/>
        <end position="236"/>
    </location>
</feature>
<dbReference type="InterPro" id="IPR004610">
    <property type="entry name" value="RecJ"/>
</dbReference>
<keyword evidence="3" id="KW-0540">Nuclease</keyword>
<comment type="similarity">
    <text evidence="1">Belongs to the RecJ family.</text>
</comment>
<dbReference type="Gene3D" id="3.90.1640.30">
    <property type="match status" value="1"/>
</dbReference>
<keyword evidence="5 9" id="KW-0269">Exonuclease</keyword>
<dbReference type="Proteomes" id="UP000784128">
    <property type="component" value="Unassembled WGS sequence"/>
</dbReference>
<dbReference type="NCBIfam" id="TIGR00644">
    <property type="entry name" value="recJ"/>
    <property type="match status" value="1"/>
</dbReference>
<proteinExistence type="inferred from homology"/>
<evidence type="ECO:0000259" key="6">
    <source>
        <dbReference type="Pfam" id="PF01368"/>
    </source>
</evidence>
<evidence type="ECO:0000256" key="3">
    <source>
        <dbReference type="ARBA" id="ARBA00022722"/>
    </source>
</evidence>
<feature type="domain" description="RecJ OB" evidence="8">
    <location>
        <begin position="463"/>
        <end position="563"/>
    </location>
</feature>
<comment type="caution">
    <text evidence="9">The sequence shown here is derived from an EMBL/GenBank/DDBJ whole genome shotgun (WGS) entry which is preliminary data.</text>
</comment>
<dbReference type="InterPro" id="IPR038763">
    <property type="entry name" value="DHH_sf"/>
</dbReference>
<dbReference type="GO" id="GO:0004527">
    <property type="term" value="F:exonuclease activity"/>
    <property type="evidence" value="ECO:0007669"/>
    <property type="project" value="UniProtKB-KW"/>
</dbReference>
<sequence>MQRNWIIKKICKHDTVPSWGAAFHPILLKVLLRRSISSYEDALKYLSPGLRDMLDPLLLKGIEPAVRRLLSARQAGETVCIYGDYDVDGITGTALLVSFLREVGFCCHYFIPNRFDDGYGLNRDALGHIIEKYSATLIISVDCGITSIDEALFCRQKGVDLIITDHHTPREAIPDAVAVINPLQPGCTYPFKSLAGVGVAFNLLIALRAILREEGFFGAANGPDLRQWLDLVALGTIADVVPLIGQNRIYAFHGLRHLSSSAKVGIQSLKRVAGIGGIVSCGQVGFLLAPRLNAAGRMESAVPGVELLLGAGEKETFEIATDLDAANSERQAVERRIFEEAVEMVEASRCYPACRSIVLASDSWHQGVVGIVASRLVERYHRPTILIALTGDGIAKGSGRSIPGFHLLNALTSCSDHLARFGGHSYAAGIGLKEELVDTFAAAFEAESSRLLNPEDLIPTLIIDAEAHPENVTIELARELKRLEPFGAGNPEPVLMMRGLTIIERRVVGENHLRLRLSRDGYIFYAIAFRMAERETAGMMDIAFYPEINEWNGSSSLQLRIKDLRPSEHQHAA</sequence>
<feature type="domain" description="DHHA1" evidence="7">
    <location>
        <begin position="358"/>
        <end position="446"/>
    </location>
</feature>
<dbReference type="SUPFAM" id="SSF64182">
    <property type="entry name" value="DHH phosphoesterases"/>
    <property type="match status" value="1"/>
</dbReference>
<dbReference type="Pfam" id="PF01368">
    <property type="entry name" value="DHH"/>
    <property type="match status" value="1"/>
</dbReference>
<dbReference type="PANTHER" id="PTHR30255">
    <property type="entry name" value="SINGLE-STRANDED-DNA-SPECIFIC EXONUCLEASE RECJ"/>
    <property type="match status" value="1"/>
</dbReference>
<dbReference type="InterPro" id="IPR003156">
    <property type="entry name" value="DHHA1_dom"/>
</dbReference>
<evidence type="ECO:0000256" key="1">
    <source>
        <dbReference type="ARBA" id="ARBA00005915"/>
    </source>
</evidence>